<accession>A0A8S9ULY0</accession>
<dbReference type="Proteomes" id="UP000704712">
    <property type="component" value="Unassembled WGS sequence"/>
</dbReference>
<evidence type="ECO:0000313" key="2">
    <source>
        <dbReference type="Proteomes" id="UP000704712"/>
    </source>
</evidence>
<proteinExistence type="predicted"/>
<name>A0A8S9ULY0_PHYIN</name>
<feature type="non-terminal residue" evidence="1">
    <location>
        <position position="466"/>
    </location>
</feature>
<sequence>GGVLNFNAEWMLELQFVNVIHNGPKIVYRRGFGFHRSWLEISTYRGASYSDARRSQNYFSGEYDKKKTLAEMDGIAIMEMANWMMSDTAPACRAVAKHFPELGQKDCAMHIMNLRFSYGLGVRDNTATTASKFRARDNYFSAGNRGSQLARVQSARSLPELAPIGYPETRVAVCCKLLRRSTINHNSAKTSNPFSCITTDEWHLVIEMEAVTNFTLTLRWSNFNANQSFLYFCLSQGEKPQTNPKLVRSDSPTHLALLVGSALLAVKSRFRVVSKTMILILLLDPRTKSIASEIAANMDEATSHSNKHLEDLAVAARSKLIKARYDALEKSWSRGSQVNELDVDWVQVSLQRLLPPETKESKTKTPEQVRLERKKLLTFSNGVETFRETCQDQFPSIAVLAIQRIGKVSSPVYQERVFSTAGVIMGPLQTRTDTARVKKQLLLDQNSTMLRGTDAEEILRATQTRE</sequence>
<evidence type="ECO:0000313" key="1">
    <source>
        <dbReference type="EMBL" id="KAF4141543.1"/>
    </source>
</evidence>
<organism evidence="1 2">
    <name type="scientific">Phytophthora infestans</name>
    <name type="common">Potato late blight agent</name>
    <name type="synonym">Botrytis infestans</name>
    <dbReference type="NCBI Taxonomy" id="4787"/>
    <lineage>
        <taxon>Eukaryota</taxon>
        <taxon>Sar</taxon>
        <taxon>Stramenopiles</taxon>
        <taxon>Oomycota</taxon>
        <taxon>Peronosporomycetes</taxon>
        <taxon>Peronosporales</taxon>
        <taxon>Peronosporaceae</taxon>
        <taxon>Phytophthora</taxon>
    </lineage>
</organism>
<dbReference type="EMBL" id="JAACNO010001322">
    <property type="protein sequence ID" value="KAF4141543.1"/>
    <property type="molecule type" value="Genomic_DNA"/>
</dbReference>
<reference evidence="1" key="1">
    <citation type="submission" date="2020-03" db="EMBL/GenBank/DDBJ databases">
        <title>Hybrid Assembly of Korean Phytophthora infestans isolates.</title>
        <authorList>
            <person name="Prokchorchik M."/>
            <person name="Lee Y."/>
            <person name="Seo J."/>
            <person name="Cho J.-H."/>
            <person name="Park Y.-E."/>
            <person name="Jang D.-C."/>
            <person name="Im J.-S."/>
            <person name="Choi J.-G."/>
            <person name="Park H.-J."/>
            <person name="Lee G.-B."/>
            <person name="Lee Y.-G."/>
            <person name="Hong S.-Y."/>
            <person name="Cho K."/>
            <person name="Sohn K.H."/>
        </authorList>
    </citation>
    <scope>NUCLEOTIDE SEQUENCE</scope>
    <source>
        <strain evidence="1">KR_2_A2</strain>
    </source>
</reference>
<protein>
    <recommendedName>
        <fullName evidence="3">HAT C-terminal dimerisation domain-containing protein</fullName>
    </recommendedName>
</protein>
<evidence type="ECO:0008006" key="3">
    <source>
        <dbReference type="Google" id="ProtNLM"/>
    </source>
</evidence>
<comment type="caution">
    <text evidence="1">The sequence shown here is derived from an EMBL/GenBank/DDBJ whole genome shotgun (WGS) entry which is preliminary data.</text>
</comment>
<gene>
    <name evidence="1" type="ORF">GN958_ATG09248</name>
</gene>
<dbReference type="AlphaFoldDB" id="A0A8S9ULY0"/>